<sequence length="371" mass="42422">MPPTEPDDDYDPYRYPIFYLPDITPTEDPIHLPAALIPEFRHKDQGYKLLSHLWHVQLGHDQARHHWNIQALHGYWRTYGPRTFEGRYYGWSPTWIVDALFSLQRDLEKLQKVADRIMLKRARVCAQARRILKRAGIQVEDESWVNDEKVKFAVELAREDVGDEGCAGDEEVIIKKLRRDRERDREREREKEAGKERRRLGVRAGGRRRSRSSASLGSSDSEATNASPTHKPPPARKRPTTPSDSLAIDASESVRKVEADAVADRQREPEQRGDGERNNAPLDFLSRLTSFRLGNSLSKEEMTGTPPPMDMEIPMSEYEVASGSDSEPEQPRERMLHDSDGAELACPNNDEFMYPGEGSFKLTSPTSENKE</sequence>
<protein>
    <submittedName>
        <fullName evidence="2">Uncharacterized protein</fullName>
    </submittedName>
</protein>
<feature type="compositionally biased region" description="Polar residues" evidence="1">
    <location>
        <begin position="361"/>
        <end position="371"/>
    </location>
</feature>
<gene>
    <name evidence="2" type="ORF">ACJ73_00821</name>
</gene>
<organism evidence="2 3">
    <name type="scientific">Blastomyces percursus</name>
    <dbReference type="NCBI Taxonomy" id="1658174"/>
    <lineage>
        <taxon>Eukaryota</taxon>
        <taxon>Fungi</taxon>
        <taxon>Dikarya</taxon>
        <taxon>Ascomycota</taxon>
        <taxon>Pezizomycotina</taxon>
        <taxon>Eurotiomycetes</taxon>
        <taxon>Eurotiomycetidae</taxon>
        <taxon>Onygenales</taxon>
        <taxon>Ajellomycetaceae</taxon>
        <taxon>Blastomyces</taxon>
    </lineage>
</organism>
<feature type="compositionally biased region" description="Basic and acidic residues" evidence="1">
    <location>
        <begin position="252"/>
        <end position="277"/>
    </location>
</feature>
<feature type="compositionally biased region" description="Basic and acidic residues" evidence="1">
    <location>
        <begin position="329"/>
        <end position="340"/>
    </location>
</feature>
<evidence type="ECO:0000313" key="2">
    <source>
        <dbReference type="EMBL" id="OJD27773.1"/>
    </source>
</evidence>
<feature type="compositionally biased region" description="Basic residues" evidence="1">
    <location>
        <begin position="196"/>
        <end position="211"/>
    </location>
</feature>
<reference evidence="2 3" key="1">
    <citation type="submission" date="2015-08" db="EMBL/GenBank/DDBJ databases">
        <title>Emmonsia species relationships and genome sequence.</title>
        <authorList>
            <person name="Cuomo C.A."/>
            <person name="Schwartz I.S."/>
            <person name="Kenyon C."/>
            <person name="De Hoog G.S."/>
            <person name="Govender N.P."/>
            <person name="Botha A."/>
            <person name="Moreno L."/>
            <person name="De Vries M."/>
            <person name="Munoz J.F."/>
            <person name="Stielow J.B."/>
        </authorList>
    </citation>
    <scope>NUCLEOTIDE SEQUENCE [LARGE SCALE GENOMIC DNA]</scope>
    <source>
        <strain evidence="2 3">EI222</strain>
    </source>
</reference>
<keyword evidence="3" id="KW-1185">Reference proteome</keyword>
<feature type="region of interest" description="Disordered" evidence="1">
    <location>
        <begin position="319"/>
        <end position="371"/>
    </location>
</feature>
<comment type="caution">
    <text evidence="2">The sequence shown here is derived from an EMBL/GenBank/DDBJ whole genome shotgun (WGS) entry which is preliminary data.</text>
</comment>
<proteinExistence type="predicted"/>
<name>A0A1J9RJJ9_9EURO</name>
<feature type="compositionally biased region" description="Basic and acidic residues" evidence="1">
    <location>
        <begin position="179"/>
        <end position="195"/>
    </location>
</feature>
<dbReference type="EMBL" id="LGTZ01000064">
    <property type="protein sequence ID" value="OJD27773.1"/>
    <property type="molecule type" value="Genomic_DNA"/>
</dbReference>
<evidence type="ECO:0000313" key="3">
    <source>
        <dbReference type="Proteomes" id="UP000242791"/>
    </source>
</evidence>
<dbReference type="AlphaFoldDB" id="A0A1J9RJJ9"/>
<feature type="region of interest" description="Disordered" evidence="1">
    <location>
        <begin position="179"/>
        <end position="287"/>
    </location>
</feature>
<dbReference type="Proteomes" id="UP000242791">
    <property type="component" value="Unassembled WGS sequence"/>
</dbReference>
<evidence type="ECO:0000256" key="1">
    <source>
        <dbReference type="SAM" id="MobiDB-lite"/>
    </source>
</evidence>
<dbReference type="OrthoDB" id="4184908at2759"/>
<dbReference type="VEuPathDB" id="FungiDB:ACJ73_00821"/>
<accession>A0A1J9RJJ9</accession>